<evidence type="ECO:0000313" key="3">
    <source>
        <dbReference type="Proteomes" id="UP000248863"/>
    </source>
</evidence>
<dbReference type="Proteomes" id="UP000248863">
    <property type="component" value="Unassembled WGS sequence"/>
</dbReference>
<dbReference type="EMBL" id="NPEU01000847">
    <property type="protein sequence ID" value="RAI27313.1"/>
    <property type="molecule type" value="Genomic_DNA"/>
</dbReference>
<dbReference type="RefSeq" id="WP_111360704.1">
    <property type="nucleotide sequence ID" value="NZ_NHSK01000069.1"/>
</dbReference>
<comment type="caution">
    <text evidence="2">The sequence shown here is derived from an EMBL/GenBank/DDBJ whole genome shotgun (WGS) entry which is preliminary data.</text>
</comment>
<accession>A0A327JPM9</accession>
<name>A0A327JPM9_9BRAD</name>
<dbReference type="Pfam" id="PF10006">
    <property type="entry name" value="DUF2249"/>
    <property type="match status" value="1"/>
</dbReference>
<gene>
    <name evidence="2" type="ORF">CH338_30125</name>
</gene>
<reference evidence="2 3" key="1">
    <citation type="submission" date="2017-07" db="EMBL/GenBank/DDBJ databases">
        <title>Draft Genome Sequences of Select Purple Nonsulfur Bacteria.</title>
        <authorList>
            <person name="Lasarre B."/>
            <person name="Mckinlay J.B."/>
        </authorList>
    </citation>
    <scope>NUCLEOTIDE SEQUENCE [LARGE SCALE GENOMIC DNA]</scope>
    <source>
        <strain evidence="2 3">DSM 11907</strain>
    </source>
</reference>
<evidence type="ECO:0000313" key="2">
    <source>
        <dbReference type="EMBL" id="RAI27313.1"/>
    </source>
</evidence>
<keyword evidence="3" id="KW-1185">Reference proteome</keyword>
<dbReference type="AlphaFoldDB" id="A0A327JPM9"/>
<feature type="domain" description="DUF2249" evidence="1">
    <location>
        <begin position="12"/>
        <end position="80"/>
    </location>
</feature>
<evidence type="ECO:0000259" key="1">
    <source>
        <dbReference type="Pfam" id="PF10006"/>
    </source>
</evidence>
<sequence>MSTETASKEILIDVRALPPGTCRSAIIRTITDLPTDTDLIVAAPHDPAPLREYLDVAHPDAFGWSYLEEGPDVWRVRIHRLTA</sequence>
<organism evidence="2 3">
    <name type="scientific">Rhodoplanes elegans</name>
    <dbReference type="NCBI Taxonomy" id="29408"/>
    <lineage>
        <taxon>Bacteria</taxon>
        <taxon>Pseudomonadati</taxon>
        <taxon>Pseudomonadota</taxon>
        <taxon>Alphaproteobacteria</taxon>
        <taxon>Hyphomicrobiales</taxon>
        <taxon>Nitrobacteraceae</taxon>
        <taxon>Rhodoplanes</taxon>
    </lineage>
</organism>
<protein>
    <recommendedName>
        <fullName evidence="1">DUF2249 domain-containing protein</fullName>
    </recommendedName>
</protein>
<dbReference type="InterPro" id="IPR018720">
    <property type="entry name" value="DUF2249"/>
</dbReference>
<proteinExistence type="predicted"/>